<evidence type="ECO:0000256" key="1">
    <source>
        <dbReference type="ARBA" id="ARBA00023157"/>
    </source>
</evidence>
<evidence type="ECO:0000259" key="2">
    <source>
        <dbReference type="Pfam" id="PF00089"/>
    </source>
</evidence>
<dbReference type="Pfam" id="PF00089">
    <property type="entry name" value="Trypsin"/>
    <property type="match status" value="1"/>
</dbReference>
<name>A0A8K0D7P3_IGNLU</name>
<dbReference type="Proteomes" id="UP000801492">
    <property type="component" value="Unassembled WGS sequence"/>
</dbReference>
<accession>A0A8K0D7P3</accession>
<dbReference type="Gene3D" id="2.40.10.10">
    <property type="entry name" value="Trypsin-like serine proteases"/>
    <property type="match status" value="1"/>
</dbReference>
<dbReference type="InterPro" id="IPR001254">
    <property type="entry name" value="Trypsin_dom"/>
</dbReference>
<gene>
    <name evidence="3" type="ORF">ILUMI_08028</name>
</gene>
<proteinExistence type="predicted"/>
<dbReference type="FunFam" id="2.40.10.10:FF:000068">
    <property type="entry name" value="transmembrane protease serine 2"/>
    <property type="match status" value="1"/>
</dbReference>
<evidence type="ECO:0000313" key="3">
    <source>
        <dbReference type="EMBL" id="KAF2898158.1"/>
    </source>
</evidence>
<dbReference type="InterPro" id="IPR009003">
    <property type="entry name" value="Peptidase_S1_PA"/>
</dbReference>
<dbReference type="InterPro" id="IPR043504">
    <property type="entry name" value="Peptidase_S1_PA_chymotrypsin"/>
</dbReference>
<dbReference type="SUPFAM" id="SSF50494">
    <property type="entry name" value="Trypsin-like serine proteases"/>
    <property type="match status" value="1"/>
</dbReference>
<dbReference type="GO" id="GO:0004252">
    <property type="term" value="F:serine-type endopeptidase activity"/>
    <property type="evidence" value="ECO:0007669"/>
    <property type="project" value="InterPro"/>
</dbReference>
<sequence length="123" mass="14079">MVSIQFRSEHLCNGAILSPTWVVSTARPFYNMTESINRFKAVAGTLRLGNNANAVQVSNISRAVLHPNFYFESNSPVMHNDIAAVEMETPFIFFRTVRNINLPYKSEEFFWKDHGCRLGCNEF</sequence>
<evidence type="ECO:0000313" key="4">
    <source>
        <dbReference type="Proteomes" id="UP000801492"/>
    </source>
</evidence>
<keyword evidence="1" id="KW-1015">Disulfide bond</keyword>
<reference evidence="3" key="1">
    <citation type="submission" date="2019-08" db="EMBL/GenBank/DDBJ databases">
        <title>The genome of the North American firefly Photinus pyralis.</title>
        <authorList>
            <consortium name="Photinus pyralis genome working group"/>
            <person name="Fallon T.R."/>
            <person name="Sander Lower S.E."/>
            <person name="Weng J.-K."/>
        </authorList>
    </citation>
    <scope>NUCLEOTIDE SEQUENCE</scope>
    <source>
        <strain evidence="3">TRF0915ILg1</strain>
        <tissue evidence="3">Whole body</tissue>
    </source>
</reference>
<protein>
    <recommendedName>
        <fullName evidence="2">Peptidase S1 domain-containing protein</fullName>
    </recommendedName>
</protein>
<feature type="domain" description="Peptidase S1" evidence="2">
    <location>
        <begin position="1"/>
        <end position="117"/>
    </location>
</feature>
<dbReference type="PANTHER" id="PTHR24250">
    <property type="entry name" value="CHYMOTRYPSIN-RELATED"/>
    <property type="match status" value="1"/>
</dbReference>
<keyword evidence="4" id="KW-1185">Reference proteome</keyword>
<organism evidence="3 4">
    <name type="scientific">Ignelater luminosus</name>
    <name type="common">Cucubano</name>
    <name type="synonym">Pyrophorus luminosus</name>
    <dbReference type="NCBI Taxonomy" id="2038154"/>
    <lineage>
        <taxon>Eukaryota</taxon>
        <taxon>Metazoa</taxon>
        <taxon>Ecdysozoa</taxon>
        <taxon>Arthropoda</taxon>
        <taxon>Hexapoda</taxon>
        <taxon>Insecta</taxon>
        <taxon>Pterygota</taxon>
        <taxon>Neoptera</taxon>
        <taxon>Endopterygota</taxon>
        <taxon>Coleoptera</taxon>
        <taxon>Polyphaga</taxon>
        <taxon>Elateriformia</taxon>
        <taxon>Elateroidea</taxon>
        <taxon>Elateridae</taxon>
        <taxon>Agrypninae</taxon>
        <taxon>Pyrophorini</taxon>
        <taxon>Ignelater</taxon>
    </lineage>
</organism>
<comment type="caution">
    <text evidence="3">The sequence shown here is derived from an EMBL/GenBank/DDBJ whole genome shotgun (WGS) entry which is preliminary data.</text>
</comment>
<dbReference type="OrthoDB" id="6371647at2759"/>
<dbReference type="EMBL" id="VTPC01003677">
    <property type="protein sequence ID" value="KAF2898158.1"/>
    <property type="molecule type" value="Genomic_DNA"/>
</dbReference>
<dbReference type="GO" id="GO:0006508">
    <property type="term" value="P:proteolysis"/>
    <property type="evidence" value="ECO:0007669"/>
    <property type="project" value="InterPro"/>
</dbReference>
<dbReference type="AlphaFoldDB" id="A0A8K0D7P3"/>